<proteinExistence type="predicted"/>
<comment type="caution">
    <text evidence="4">The sequence shown here is derived from an EMBL/GenBank/DDBJ whole genome shotgun (WGS) entry which is preliminary data.</text>
</comment>
<dbReference type="RefSeq" id="WP_120025488.1">
    <property type="nucleotide sequence ID" value="NZ_QZFV01000107.1"/>
</dbReference>
<dbReference type="InterPro" id="IPR006162">
    <property type="entry name" value="Ppantetheine_attach_site"/>
</dbReference>
<keyword evidence="2" id="KW-0597">Phosphoprotein</keyword>
<dbReference type="PROSITE" id="PS50075">
    <property type="entry name" value="CARRIER"/>
    <property type="match status" value="1"/>
</dbReference>
<feature type="domain" description="Carrier" evidence="3">
    <location>
        <begin position="3"/>
        <end position="81"/>
    </location>
</feature>
<sequence length="85" mass="9165">MSRFTLDDLLVIMRECAGEPEVHALDDSAADVPFDELGYDSVALIEIIGQIGRDVGITFPDELTTEHTTPATLVHLVNGALARSV</sequence>
<keyword evidence="5" id="KW-1185">Reference proteome</keyword>
<dbReference type="InterPro" id="IPR036736">
    <property type="entry name" value="ACP-like_sf"/>
</dbReference>
<accession>A0A419HXC4</accession>
<evidence type="ECO:0000259" key="3">
    <source>
        <dbReference type="PROSITE" id="PS50075"/>
    </source>
</evidence>
<dbReference type="PROSITE" id="PS00012">
    <property type="entry name" value="PHOSPHOPANTETHEINE"/>
    <property type="match status" value="1"/>
</dbReference>
<dbReference type="GO" id="GO:0031177">
    <property type="term" value="F:phosphopantetheine binding"/>
    <property type="evidence" value="ECO:0007669"/>
    <property type="project" value="InterPro"/>
</dbReference>
<dbReference type="EMBL" id="QZFV01000107">
    <property type="protein sequence ID" value="RJQ81696.1"/>
    <property type="molecule type" value="Genomic_DNA"/>
</dbReference>
<evidence type="ECO:0000313" key="5">
    <source>
        <dbReference type="Proteomes" id="UP000285112"/>
    </source>
</evidence>
<dbReference type="OrthoDB" id="3537906at2"/>
<protein>
    <submittedName>
        <fullName evidence="4">Acyl carrier protein</fullName>
    </submittedName>
</protein>
<dbReference type="SMART" id="SM00823">
    <property type="entry name" value="PKS_PP"/>
    <property type="match status" value="1"/>
</dbReference>
<dbReference type="InterPro" id="IPR009081">
    <property type="entry name" value="PP-bd_ACP"/>
</dbReference>
<dbReference type="AlphaFoldDB" id="A0A419HXC4"/>
<dbReference type="Gene3D" id="1.10.1200.10">
    <property type="entry name" value="ACP-like"/>
    <property type="match status" value="1"/>
</dbReference>
<keyword evidence="1" id="KW-0596">Phosphopantetheine</keyword>
<gene>
    <name evidence="4" type="ORF">D5S19_23040</name>
</gene>
<name>A0A419HXC4_9PSEU</name>
<dbReference type="InterPro" id="IPR020806">
    <property type="entry name" value="PKS_PP-bd"/>
</dbReference>
<evidence type="ECO:0000256" key="1">
    <source>
        <dbReference type="ARBA" id="ARBA00022450"/>
    </source>
</evidence>
<reference evidence="4 5" key="1">
    <citation type="submission" date="2018-09" db="EMBL/GenBank/DDBJ databases">
        <title>YIM PH 21725 draft genome.</title>
        <authorList>
            <person name="Miao C."/>
        </authorList>
    </citation>
    <scope>NUCLEOTIDE SEQUENCE [LARGE SCALE GENOMIC DNA]</scope>
    <source>
        <strain evidence="5">YIM PH21725</strain>
    </source>
</reference>
<dbReference type="Pfam" id="PF00550">
    <property type="entry name" value="PP-binding"/>
    <property type="match status" value="1"/>
</dbReference>
<dbReference type="SUPFAM" id="SSF47336">
    <property type="entry name" value="ACP-like"/>
    <property type="match status" value="1"/>
</dbReference>
<evidence type="ECO:0000256" key="2">
    <source>
        <dbReference type="ARBA" id="ARBA00022553"/>
    </source>
</evidence>
<organism evidence="4 5">
    <name type="scientific">Amycolatopsis panacis</name>
    <dbReference type="NCBI Taxonomy" id="2340917"/>
    <lineage>
        <taxon>Bacteria</taxon>
        <taxon>Bacillati</taxon>
        <taxon>Actinomycetota</taxon>
        <taxon>Actinomycetes</taxon>
        <taxon>Pseudonocardiales</taxon>
        <taxon>Pseudonocardiaceae</taxon>
        <taxon>Amycolatopsis</taxon>
    </lineage>
</organism>
<dbReference type="Proteomes" id="UP000285112">
    <property type="component" value="Unassembled WGS sequence"/>
</dbReference>
<evidence type="ECO:0000313" key="4">
    <source>
        <dbReference type="EMBL" id="RJQ81696.1"/>
    </source>
</evidence>